<dbReference type="EMBL" id="JBHUMM010000008">
    <property type="protein sequence ID" value="MFD2671055.1"/>
    <property type="molecule type" value="Genomic_DNA"/>
</dbReference>
<evidence type="ECO:0000256" key="2">
    <source>
        <dbReference type="ARBA" id="ARBA00022448"/>
    </source>
</evidence>
<dbReference type="CDD" id="cd03257">
    <property type="entry name" value="ABC_NikE_OppD_transporters"/>
    <property type="match status" value="1"/>
</dbReference>
<keyword evidence="7" id="KW-1185">Reference proteome</keyword>
<dbReference type="InterPro" id="IPR050319">
    <property type="entry name" value="ABC_transp_ATP-bind"/>
</dbReference>
<comment type="caution">
    <text evidence="6">The sequence shown here is derived from an EMBL/GenBank/DDBJ whole genome shotgun (WGS) entry which is preliminary data.</text>
</comment>
<organism evidence="6 7">
    <name type="scientific">Marinicrinis sediminis</name>
    <dbReference type="NCBI Taxonomy" id="1652465"/>
    <lineage>
        <taxon>Bacteria</taxon>
        <taxon>Bacillati</taxon>
        <taxon>Bacillota</taxon>
        <taxon>Bacilli</taxon>
        <taxon>Bacillales</taxon>
        <taxon>Paenibacillaceae</taxon>
    </lineage>
</organism>
<dbReference type="PANTHER" id="PTHR43776:SF7">
    <property type="entry name" value="D,D-DIPEPTIDE TRANSPORT ATP-BINDING PROTEIN DDPF-RELATED"/>
    <property type="match status" value="1"/>
</dbReference>
<dbReference type="PANTHER" id="PTHR43776">
    <property type="entry name" value="TRANSPORT ATP-BINDING PROTEIN"/>
    <property type="match status" value="1"/>
</dbReference>
<dbReference type="RefSeq" id="WP_379928484.1">
    <property type="nucleotide sequence ID" value="NZ_JBHUMM010000008.1"/>
</dbReference>
<reference evidence="7" key="1">
    <citation type="journal article" date="2019" name="Int. J. Syst. Evol. Microbiol.">
        <title>The Global Catalogue of Microorganisms (GCM) 10K type strain sequencing project: providing services to taxonomists for standard genome sequencing and annotation.</title>
        <authorList>
            <consortium name="The Broad Institute Genomics Platform"/>
            <consortium name="The Broad Institute Genome Sequencing Center for Infectious Disease"/>
            <person name="Wu L."/>
            <person name="Ma J."/>
        </authorList>
    </citation>
    <scope>NUCLEOTIDE SEQUENCE [LARGE SCALE GENOMIC DNA]</scope>
    <source>
        <strain evidence="7">KCTC 33676</strain>
    </source>
</reference>
<evidence type="ECO:0000256" key="3">
    <source>
        <dbReference type="ARBA" id="ARBA00022741"/>
    </source>
</evidence>
<keyword evidence="3" id="KW-0547">Nucleotide-binding</keyword>
<dbReference type="SMART" id="SM00382">
    <property type="entry name" value="AAA"/>
    <property type="match status" value="1"/>
</dbReference>
<name>A0ABW5R8U9_9BACL</name>
<dbReference type="Pfam" id="PF00005">
    <property type="entry name" value="ABC_tran"/>
    <property type="match status" value="1"/>
</dbReference>
<evidence type="ECO:0000313" key="6">
    <source>
        <dbReference type="EMBL" id="MFD2671055.1"/>
    </source>
</evidence>
<evidence type="ECO:0000256" key="1">
    <source>
        <dbReference type="ARBA" id="ARBA00005417"/>
    </source>
</evidence>
<sequence>MLSVHSVNKSYLIGGKWSKIRQQVLKDIRFQCAEGECLGIVGESGSGKSTLGRLLLGMERPDQGSILFDGKSVSDRKTRTGSMSVVFQDYKSSMNPFYSIEQVIREPLRRQKLTAREQDRKIDDLLSVVGLDRTFRKRYPHELSGGQAQRVCIARAISTEPRCLLLDEAISSLDATVQIQILHLLQHLKQTLRISYLFITHDIQAAAYLCDSMLFLHQGQVVEKIRTHQLKDVQSVYAQKLIHAMGTG</sequence>
<feature type="domain" description="ABC transporter" evidence="5">
    <location>
        <begin position="2"/>
        <end position="243"/>
    </location>
</feature>
<keyword evidence="2" id="KW-0813">Transport</keyword>
<keyword evidence="4 6" id="KW-0067">ATP-binding</keyword>
<dbReference type="PROSITE" id="PS50893">
    <property type="entry name" value="ABC_TRANSPORTER_2"/>
    <property type="match status" value="1"/>
</dbReference>
<evidence type="ECO:0000256" key="4">
    <source>
        <dbReference type="ARBA" id="ARBA00022840"/>
    </source>
</evidence>
<proteinExistence type="inferred from homology"/>
<dbReference type="InterPro" id="IPR003439">
    <property type="entry name" value="ABC_transporter-like_ATP-bd"/>
</dbReference>
<dbReference type="InterPro" id="IPR027417">
    <property type="entry name" value="P-loop_NTPase"/>
</dbReference>
<protein>
    <submittedName>
        <fullName evidence="6">ABC transporter ATP-binding protein</fullName>
    </submittedName>
</protein>
<dbReference type="Gene3D" id="3.40.50.300">
    <property type="entry name" value="P-loop containing nucleotide triphosphate hydrolases"/>
    <property type="match status" value="1"/>
</dbReference>
<dbReference type="PROSITE" id="PS00211">
    <property type="entry name" value="ABC_TRANSPORTER_1"/>
    <property type="match status" value="1"/>
</dbReference>
<comment type="similarity">
    <text evidence="1">Belongs to the ABC transporter superfamily.</text>
</comment>
<accession>A0ABW5R8U9</accession>
<evidence type="ECO:0000313" key="7">
    <source>
        <dbReference type="Proteomes" id="UP001597497"/>
    </source>
</evidence>
<dbReference type="InterPro" id="IPR003593">
    <property type="entry name" value="AAA+_ATPase"/>
</dbReference>
<dbReference type="Proteomes" id="UP001597497">
    <property type="component" value="Unassembled WGS sequence"/>
</dbReference>
<dbReference type="InterPro" id="IPR017871">
    <property type="entry name" value="ABC_transporter-like_CS"/>
</dbReference>
<evidence type="ECO:0000259" key="5">
    <source>
        <dbReference type="PROSITE" id="PS50893"/>
    </source>
</evidence>
<dbReference type="GO" id="GO:0005524">
    <property type="term" value="F:ATP binding"/>
    <property type="evidence" value="ECO:0007669"/>
    <property type="project" value="UniProtKB-KW"/>
</dbReference>
<dbReference type="SUPFAM" id="SSF52540">
    <property type="entry name" value="P-loop containing nucleoside triphosphate hydrolases"/>
    <property type="match status" value="1"/>
</dbReference>
<gene>
    <name evidence="6" type="ORF">ACFSUC_05500</name>
</gene>